<accession>A0ABN7AG49</accession>
<feature type="region of interest" description="Disordered" evidence="1">
    <location>
        <begin position="68"/>
        <end position="117"/>
    </location>
</feature>
<evidence type="ECO:0000313" key="3">
    <source>
        <dbReference type="Proteomes" id="UP001307889"/>
    </source>
</evidence>
<reference evidence="2 3" key="1">
    <citation type="submission" date="2023-09" db="EMBL/GenBank/DDBJ databases">
        <title>Nesidiocoris tenuis whole genome shotgun sequence.</title>
        <authorList>
            <person name="Shibata T."/>
            <person name="Shimoda M."/>
            <person name="Kobayashi T."/>
            <person name="Uehara T."/>
        </authorList>
    </citation>
    <scope>NUCLEOTIDE SEQUENCE [LARGE SCALE GENOMIC DNA]</scope>
    <source>
        <strain evidence="2 3">Japan</strain>
    </source>
</reference>
<proteinExistence type="predicted"/>
<evidence type="ECO:0000313" key="2">
    <source>
        <dbReference type="EMBL" id="BES89820.1"/>
    </source>
</evidence>
<feature type="compositionally biased region" description="Basic and acidic residues" evidence="1">
    <location>
        <begin position="85"/>
        <end position="96"/>
    </location>
</feature>
<feature type="region of interest" description="Disordered" evidence="1">
    <location>
        <begin position="173"/>
        <end position="197"/>
    </location>
</feature>
<protein>
    <submittedName>
        <fullName evidence="2">Uncharacterized protein</fullName>
    </submittedName>
</protein>
<organism evidence="2 3">
    <name type="scientific">Nesidiocoris tenuis</name>
    <dbReference type="NCBI Taxonomy" id="355587"/>
    <lineage>
        <taxon>Eukaryota</taxon>
        <taxon>Metazoa</taxon>
        <taxon>Ecdysozoa</taxon>
        <taxon>Arthropoda</taxon>
        <taxon>Hexapoda</taxon>
        <taxon>Insecta</taxon>
        <taxon>Pterygota</taxon>
        <taxon>Neoptera</taxon>
        <taxon>Paraneoptera</taxon>
        <taxon>Hemiptera</taxon>
        <taxon>Heteroptera</taxon>
        <taxon>Panheteroptera</taxon>
        <taxon>Cimicomorpha</taxon>
        <taxon>Miridae</taxon>
        <taxon>Dicyphina</taxon>
        <taxon>Nesidiocoris</taxon>
    </lineage>
</organism>
<keyword evidence="3" id="KW-1185">Reference proteome</keyword>
<dbReference type="Proteomes" id="UP001307889">
    <property type="component" value="Chromosome 2"/>
</dbReference>
<evidence type="ECO:0000256" key="1">
    <source>
        <dbReference type="SAM" id="MobiDB-lite"/>
    </source>
</evidence>
<feature type="compositionally biased region" description="Basic and acidic residues" evidence="1">
    <location>
        <begin position="103"/>
        <end position="112"/>
    </location>
</feature>
<dbReference type="EMBL" id="AP028910">
    <property type="protein sequence ID" value="BES89820.1"/>
    <property type="molecule type" value="Genomic_DNA"/>
</dbReference>
<gene>
    <name evidence="2" type="ORF">NTJ_02627</name>
</gene>
<name>A0ABN7AG49_9HEMI</name>
<sequence length="327" mass="36375">MDFTKMMQSSIERKKFMVSFQLPYKQPRGTSLLEDFNKLQLMVVSCHWNEPRRPGNSGRLMQNTMEKPQGSFCPRPGQAHHGARGRQDGTRVESGPEPRVLAAHRDSQRDNYHPGTLSELVGMGAKEFVIEDFEMVEDEGKSDVDDPSLKMPNIAKSQQIDSPSLPVELKATPSPITVSGMPKLTGPEQSSICSSQRKRQRTRAYCLDSELNGGVPTNSAHKKQKTHDGASGDALENALMQQLTTPKRELNAEEHFNLPIAKDAAYLPDSARMAVRMCNAAGVGGGNEKISEKFQDVWLQRQLDGSAHQTNMYRPQVKKVMHTVICS</sequence>